<dbReference type="InterPro" id="IPR017441">
    <property type="entry name" value="Protein_kinase_ATP_BS"/>
</dbReference>
<evidence type="ECO:0000259" key="7">
    <source>
        <dbReference type="PROSITE" id="PS50011"/>
    </source>
</evidence>
<evidence type="ECO:0000256" key="4">
    <source>
        <dbReference type="PROSITE-ProRule" id="PRU10141"/>
    </source>
</evidence>
<dbReference type="SUPFAM" id="SSF56112">
    <property type="entry name" value="Protein kinase-like (PK-like)"/>
    <property type="match status" value="1"/>
</dbReference>
<evidence type="ECO:0000256" key="6">
    <source>
        <dbReference type="SAM" id="Phobius"/>
    </source>
</evidence>
<dbReference type="PROSITE" id="PS00108">
    <property type="entry name" value="PROTEIN_KINASE_ST"/>
    <property type="match status" value="1"/>
</dbReference>
<sequence>LLLNNAKMNRISYLPFRSSPKYVYVVNMTITNWIMDLTSYNNLNGLSAGYVEARDGYDCINSTIDSDATECNNAKGTIMELFTNKTGRQSMHWNATYNTAIFNVCVVGTMTQTTAQPTIAPPAPWVTSPASTSAGLSSGATIGVIAGALAFAGFAFWMFCSRKKPTMDDQTTHRGAPLLSPQTKELEDRYIPQHEQTKTKSANVSTGSHKYIRDSSYSEGQLNMHEMELYRIADKDITLDHILGSGAFADVWLGTFQCQIVAVKQLHAKRVTMPQLQSFVDEIQLMSTFDSPYIVKFIGAAWTRPLDMKCVMEFMNGGDLRDFLANHSAVEFPWTEKVVHIQSIVEALVYLHSLNIIHRDLKSRNILLDSTKGTKLTDFGVSKEDMEATMTMGVGTFRWMAPEVIKNHNYTVASDIYSLGMVISELATHHIPFENELAANGQRLGDMPIMVKVVAGELNPSFGNNCPQWLHTLALQCVSCSDPSG</sequence>
<dbReference type="AlphaFoldDB" id="A0A6A4Z919"/>
<keyword evidence="1 5" id="KW-0723">Serine/threonine-protein kinase</keyword>
<keyword evidence="1 5" id="KW-0418">Kinase</keyword>
<dbReference type="PRINTS" id="PR00109">
    <property type="entry name" value="TYRKINASE"/>
</dbReference>
<dbReference type="GO" id="GO:0004674">
    <property type="term" value="F:protein serine/threonine kinase activity"/>
    <property type="evidence" value="ECO:0007669"/>
    <property type="project" value="UniProtKB-KW"/>
</dbReference>
<keyword evidence="3 4" id="KW-0067">ATP-binding</keyword>
<dbReference type="GO" id="GO:0005524">
    <property type="term" value="F:ATP binding"/>
    <property type="evidence" value="ECO:0007669"/>
    <property type="project" value="UniProtKB-UniRule"/>
</dbReference>
<feature type="non-terminal residue" evidence="8">
    <location>
        <position position="1"/>
    </location>
</feature>
<gene>
    <name evidence="8" type="ORF">As57867_006162</name>
</gene>
<dbReference type="InterPro" id="IPR001245">
    <property type="entry name" value="Ser-Thr/Tyr_kinase_cat_dom"/>
</dbReference>
<dbReference type="InterPro" id="IPR011009">
    <property type="entry name" value="Kinase-like_dom_sf"/>
</dbReference>
<evidence type="ECO:0000313" key="8">
    <source>
        <dbReference type="EMBL" id="KAF0708882.1"/>
    </source>
</evidence>
<name>A0A6A4Z919_9STRA</name>
<keyword evidence="1 5" id="KW-0808">Transferase</keyword>
<dbReference type="InterPro" id="IPR000719">
    <property type="entry name" value="Prot_kinase_dom"/>
</dbReference>
<dbReference type="InterPro" id="IPR051681">
    <property type="entry name" value="Ser/Thr_Kinases-Pseudokinases"/>
</dbReference>
<dbReference type="PROSITE" id="PS00107">
    <property type="entry name" value="PROTEIN_KINASE_ATP"/>
    <property type="match status" value="1"/>
</dbReference>
<proteinExistence type="inferred from homology"/>
<dbReference type="InterPro" id="IPR008271">
    <property type="entry name" value="Ser/Thr_kinase_AS"/>
</dbReference>
<comment type="similarity">
    <text evidence="5">Belongs to the protein kinase superfamily.</text>
</comment>
<feature type="transmembrane region" description="Helical" evidence="6">
    <location>
        <begin position="135"/>
        <end position="160"/>
    </location>
</feature>
<dbReference type="EMBL" id="VJMH01002409">
    <property type="protein sequence ID" value="KAF0708882.1"/>
    <property type="molecule type" value="Genomic_DNA"/>
</dbReference>
<evidence type="ECO:0000256" key="1">
    <source>
        <dbReference type="ARBA" id="ARBA00022527"/>
    </source>
</evidence>
<evidence type="ECO:0000256" key="5">
    <source>
        <dbReference type="RuleBase" id="RU000304"/>
    </source>
</evidence>
<protein>
    <recommendedName>
        <fullName evidence="7">Protein kinase domain-containing protein</fullName>
    </recommendedName>
</protein>
<feature type="transmembrane region" description="Helical" evidence="6">
    <location>
        <begin position="95"/>
        <end position="115"/>
    </location>
</feature>
<comment type="caution">
    <text evidence="8">The sequence shown here is derived from an EMBL/GenBank/DDBJ whole genome shotgun (WGS) entry which is preliminary data.</text>
</comment>
<accession>A0A6A4Z919</accession>
<keyword evidence="6" id="KW-1133">Transmembrane helix</keyword>
<organism evidence="8">
    <name type="scientific">Aphanomyces stellatus</name>
    <dbReference type="NCBI Taxonomy" id="120398"/>
    <lineage>
        <taxon>Eukaryota</taxon>
        <taxon>Sar</taxon>
        <taxon>Stramenopiles</taxon>
        <taxon>Oomycota</taxon>
        <taxon>Saprolegniomycetes</taxon>
        <taxon>Saprolegniales</taxon>
        <taxon>Verrucalvaceae</taxon>
        <taxon>Aphanomyces</taxon>
    </lineage>
</organism>
<dbReference type="Pfam" id="PF00069">
    <property type="entry name" value="Pkinase"/>
    <property type="match status" value="1"/>
</dbReference>
<keyword evidence="6" id="KW-0472">Membrane</keyword>
<dbReference type="PROSITE" id="PS50011">
    <property type="entry name" value="PROTEIN_KINASE_DOM"/>
    <property type="match status" value="1"/>
</dbReference>
<dbReference type="SMART" id="SM00220">
    <property type="entry name" value="S_TKc"/>
    <property type="match status" value="1"/>
</dbReference>
<keyword evidence="2 4" id="KW-0547">Nucleotide-binding</keyword>
<evidence type="ECO:0000256" key="2">
    <source>
        <dbReference type="ARBA" id="ARBA00022741"/>
    </source>
</evidence>
<dbReference type="PANTHER" id="PTHR44329:SF214">
    <property type="entry name" value="PROTEIN KINASE DOMAIN-CONTAINING PROTEIN"/>
    <property type="match status" value="1"/>
</dbReference>
<feature type="binding site" evidence="4">
    <location>
        <position position="264"/>
    </location>
    <ligand>
        <name>ATP</name>
        <dbReference type="ChEBI" id="CHEBI:30616"/>
    </ligand>
</feature>
<dbReference type="Gene3D" id="1.10.510.10">
    <property type="entry name" value="Transferase(Phosphotransferase) domain 1"/>
    <property type="match status" value="1"/>
</dbReference>
<feature type="domain" description="Protein kinase" evidence="7">
    <location>
        <begin position="237"/>
        <end position="485"/>
    </location>
</feature>
<evidence type="ECO:0000256" key="3">
    <source>
        <dbReference type="ARBA" id="ARBA00022840"/>
    </source>
</evidence>
<dbReference type="PANTHER" id="PTHR44329">
    <property type="entry name" value="SERINE/THREONINE-PROTEIN KINASE TNNI3K-RELATED"/>
    <property type="match status" value="1"/>
</dbReference>
<reference evidence="8" key="1">
    <citation type="submission" date="2019-06" db="EMBL/GenBank/DDBJ databases">
        <title>Genomics analysis of Aphanomyces spp. identifies a new class of oomycete effector associated with host adaptation.</title>
        <authorList>
            <person name="Gaulin E."/>
        </authorList>
    </citation>
    <scope>NUCLEOTIDE SEQUENCE</scope>
    <source>
        <strain evidence="8">CBS 578.67</strain>
    </source>
</reference>
<keyword evidence="6" id="KW-0812">Transmembrane</keyword>